<proteinExistence type="predicted"/>
<protein>
    <submittedName>
        <fullName evidence="2">Uncharacterized protein</fullName>
    </submittedName>
</protein>
<comment type="caution">
    <text evidence="2">The sequence shown here is derived from an EMBL/GenBank/DDBJ whole genome shotgun (WGS) entry which is preliminary data.</text>
</comment>
<dbReference type="OrthoDB" id="59661at2759"/>
<dbReference type="PANTHER" id="PTHR33984">
    <property type="entry name" value="OS02G0717600 PROTEIN"/>
    <property type="match status" value="1"/>
</dbReference>
<evidence type="ECO:0000313" key="2">
    <source>
        <dbReference type="EMBL" id="KAE9616569.1"/>
    </source>
</evidence>
<dbReference type="EMBL" id="WOCE01000003">
    <property type="protein sequence ID" value="KAE9616569.1"/>
    <property type="molecule type" value="Genomic_DNA"/>
</dbReference>
<gene>
    <name evidence="2" type="ORF">Lalb_Chr03g0026231</name>
</gene>
<dbReference type="AlphaFoldDB" id="A0A6A4QSD4"/>
<name>A0A6A4QSD4_LUPAL</name>
<feature type="region of interest" description="Disordered" evidence="1">
    <location>
        <begin position="408"/>
        <end position="459"/>
    </location>
</feature>
<reference evidence="3" key="1">
    <citation type="journal article" date="2020" name="Nat. Commun.">
        <title>Genome sequence of the cluster root forming white lupin.</title>
        <authorList>
            <person name="Hufnagel B."/>
            <person name="Marques A."/>
            <person name="Soriano A."/>
            <person name="Marques L."/>
            <person name="Divol F."/>
            <person name="Doumas P."/>
            <person name="Sallet E."/>
            <person name="Mancinotti D."/>
            <person name="Carrere S."/>
            <person name="Marande W."/>
            <person name="Arribat S."/>
            <person name="Keller J."/>
            <person name="Huneau C."/>
            <person name="Blein T."/>
            <person name="Aime D."/>
            <person name="Laguerre M."/>
            <person name="Taylor J."/>
            <person name="Schubert V."/>
            <person name="Nelson M."/>
            <person name="Geu-Flores F."/>
            <person name="Crespi M."/>
            <person name="Gallardo-Guerrero K."/>
            <person name="Delaux P.-M."/>
            <person name="Salse J."/>
            <person name="Berges H."/>
            <person name="Guyot R."/>
            <person name="Gouzy J."/>
            <person name="Peret B."/>
        </authorList>
    </citation>
    <scope>NUCLEOTIDE SEQUENCE [LARGE SCALE GENOMIC DNA]</scope>
    <source>
        <strain evidence="3">cv. Amiga</strain>
    </source>
</reference>
<organism evidence="2 3">
    <name type="scientific">Lupinus albus</name>
    <name type="common">White lupine</name>
    <name type="synonym">Lupinus termis</name>
    <dbReference type="NCBI Taxonomy" id="3870"/>
    <lineage>
        <taxon>Eukaryota</taxon>
        <taxon>Viridiplantae</taxon>
        <taxon>Streptophyta</taxon>
        <taxon>Embryophyta</taxon>
        <taxon>Tracheophyta</taxon>
        <taxon>Spermatophyta</taxon>
        <taxon>Magnoliopsida</taxon>
        <taxon>eudicotyledons</taxon>
        <taxon>Gunneridae</taxon>
        <taxon>Pentapetalae</taxon>
        <taxon>rosids</taxon>
        <taxon>fabids</taxon>
        <taxon>Fabales</taxon>
        <taxon>Fabaceae</taxon>
        <taxon>Papilionoideae</taxon>
        <taxon>50 kb inversion clade</taxon>
        <taxon>genistoids sensu lato</taxon>
        <taxon>core genistoids</taxon>
        <taxon>Genisteae</taxon>
        <taxon>Lupinus</taxon>
    </lineage>
</organism>
<feature type="compositionally biased region" description="Polar residues" evidence="1">
    <location>
        <begin position="448"/>
        <end position="457"/>
    </location>
</feature>
<dbReference type="Proteomes" id="UP000447434">
    <property type="component" value="Chromosome 3"/>
</dbReference>
<evidence type="ECO:0000313" key="3">
    <source>
        <dbReference type="Proteomes" id="UP000447434"/>
    </source>
</evidence>
<keyword evidence="3" id="KW-1185">Reference proteome</keyword>
<accession>A0A6A4QSD4</accession>
<evidence type="ECO:0000256" key="1">
    <source>
        <dbReference type="SAM" id="MobiDB-lite"/>
    </source>
</evidence>
<dbReference type="PANTHER" id="PTHR33984:SF2">
    <property type="entry name" value="OS02G0717600 PROTEIN"/>
    <property type="match status" value="1"/>
</dbReference>
<sequence>MKEMDRGSQSSSSESPTRDLKVLSIECLKGSYKADEWTHDMLQTGDIVEEIRIGTFKNSMIRFKSPFKNGINKILKDSYKKKETSVIMRVRRGIDEFIELQACIVPNDFSLKKNYVLRSITDPNYVLGFLDRSETECFQLQASRTSRMVNALSRTKLQDGYVSYQWEKRMQEMLPVPNSSNFLSILLLPKASDMVASRYNDVEDTLSRANAWLNAAQASGVPIVFMNIQTESLLTKISGETASSTVNAGSLSDLSNVANVSLYGFEDYHGVDIGVVRAIRLWYAPIGGEFSIEIKLKEEDTKLGFAISRTEEGFIFISSVIDDGRENIAATRSGLSNLYQLAKSTGTLLVVSRLSNQRVLPWMVSSTGAIKCYDTVSLSQKLSLHRHTKVPILLHVFLWDRALASSSRPSTSTKLRDLSPSVLPLPPEVQLEHRPNESQIQPWHPEASDSSDGSQPMQLERDTAGDLSFRFHDFSLSSNWV</sequence>